<evidence type="ECO:0000313" key="2">
    <source>
        <dbReference type="Proteomes" id="UP000676649"/>
    </source>
</evidence>
<dbReference type="KEGG" id="mpad:KEF85_03210"/>
<dbReference type="Proteomes" id="UP000676649">
    <property type="component" value="Chromosome"/>
</dbReference>
<dbReference type="EMBL" id="CP073754">
    <property type="protein sequence ID" value="QWF71502.1"/>
    <property type="molecule type" value="Genomic_DNA"/>
</dbReference>
<dbReference type="Gene3D" id="3.40.1260.10">
    <property type="entry name" value="DsrEFH-like"/>
    <property type="match status" value="1"/>
</dbReference>
<name>A0A975MPC1_9GAMM</name>
<reference evidence="1" key="1">
    <citation type="submission" date="2021-04" db="EMBL/GenBank/DDBJ databases">
        <title>Draft genome sequence data of methanotrophic Methylovulum sp. strain S1L and Methylomonas sp. strain S2AM isolated from boreal lake water columns.</title>
        <authorList>
            <person name="Rissanen A.J."/>
            <person name="Mangayil R."/>
            <person name="Svenning M.M."/>
            <person name="Khanongnuch R."/>
        </authorList>
    </citation>
    <scope>NUCLEOTIDE SEQUENCE</scope>
    <source>
        <strain evidence="1">S2AM</strain>
    </source>
</reference>
<sequence>MLHLISQLGLAQEVVERIAAGDDVVLQQGALWAVWAGHTDNAKIFQLLARPAQVYVLQELLTVNGIGANDVLAGVQIINYAGLVDLSVINPVIHTWC</sequence>
<proteinExistence type="predicted"/>
<dbReference type="InterPro" id="IPR007215">
    <property type="entry name" value="Sulphur_relay_TusB/DsrH"/>
</dbReference>
<accession>A0A975MPC1</accession>
<protein>
    <submittedName>
        <fullName evidence="1">Uncharacterized protein</fullName>
    </submittedName>
</protein>
<dbReference type="InterPro" id="IPR027396">
    <property type="entry name" value="DsrEFH-like"/>
</dbReference>
<dbReference type="AlphaFoldDB" id="A0A975MPC1"/>
<gene>
    <name evidence="1" type="ORF">KEF85_03210</name>
</gene>
<dbReference type="Pfam" id="PF04077">
    <property type="entry name" value="DsrH"/>
    <property type="match status" value="1"/>
</dbReference>
<dbReference type="RefSeq" id="WP_215583287.1">
    <property type="nucleotide sequence ID" value="NZ_CP073754.1"/>
</dbReference>
<evidence type="ECO:0000313" key="1">
    <source>
        <dbReference type="EMBL" id="QWF71502.1"/>
    </source>
</evidence>
<keyword evidence="2" id="KW-1185">Reference proteome</keyword>
<organism evidence="1 2">
    <name type="scientific">Methylomonas paludis</name>
    <dbReference type="NCBI Taxonomy" id="1173101"/>
    <lineage>
        <taxon>Bacteria</taxon>
        <taxon>Pseudomonadati</taxon>
        <taxon>Pseudomonadota</taxon>
        <taxon>Gammaproteobacteria</taxon>
        <taxon>Methylococcales</taxon>
        <taxon>Methylococcaceae</taxon>
        <taxon>Methylomonas</taxon>
    </lineage>
</organism>
<dbReference type="GO" id="GO:0005737">
    <property type="term" value="C:cytoplasm"/>
    <property type="evidence" value="ECO:0007669"/>
    <property type="project" value="InterPro"/>
</dbReference>
<dbReference type="GO" id="GO:0002143">
    <property type="term" value="P:tRNA wobble position uridine thiolation"/>
    <property type="evidence" value="ECO:0007669"/>
    <property type="project" value="InterPro"/>
</dbReference>
<dbReference type="SUPFAM" id="SSF75169">
    <property type="entry name" value="DsrEFH-like"/>
    <property type="match status" value="1"/>
</dbReference>